<feature type="non-terminal residue" evidence="2">
    <location>
        <position position="1"/>
    </location>
</feature>
<accession>A0A9X9M325</accession>
<organism evidence="2 3">
    <name type="scientific">Gulo gulo</name>
    <name type="common">Wolverine</name>
    <name type="synonym">Gluton</name>
    <dbReference type="NCBI Taxonomy" id="48420"/>
    <lineage>
        <taxon>Eukaryota</taxon>
        <taxon>Metazoa</taxon>
        <taxon>Chordata</taxon>
        <taxon>Craniata</taxon>
        <taxon>Vertebrata</taxon>
        <taxon>Euteleostomi</taxon>
        <taxon>Mammalia</taxon>
        <taxon>Eutheria</taxon>
        <taxon>Laurasiatheria</taxon>
        <taxon>Carnivora</taxon>
        <taxon>Caniformia</taxon>
        <taxon>Musteloidea</taxon>
        <taxon>Mustelidae</taxon>
        <taxon>Guloninae</taxon>
        <taxon>Gulo</taxon>
    </lineage>
</organism>
<gene>
    <name evidence="2" type="ORF">BN2614_LOCUS2</name>
</gene>
<dbReference type="AlphaFoldDB" id="A0A9X9M325"/>
<keyword evidence="3" id="KW-1185">Reference proteome</keyword>
<sequence length="164" mass="18173">GQSVLDKHGQLRAPDFLSREERFTAASVSARSVQTGPSTADGGSTGEMTTRLAPRVCFQVPVRDFSTAPHRQRSFPALELSNRLTEAKRSGGLRAYTCHSPHNSAAPAHLSQHGLLTWTLGREQCPCLSSHWDLKDTAHVKPSQWCQTHSRVQLMLVVFPRFDQ</sequence>
<comment type="caution">
    <text evidence="2">The sequence shown here is derived from an EMBL/GenBank/DDBJ whole genome shotgun (WGS) entry which is preliminary data.</text>
</comment>
<evidence type="ECO:0000313" key="2">
    <source>
        <dbReference type="EMBL" id="VCX31066.1"/>
    </source>
</evidence>
<dbReference type="EMBL" id="CYRY02040157">
    <property type="protein sequence ID" value="VCX31066.1"/>
    <property type="molecule type" value="Genomic_DNA"/>
</dbReference>
<proteinExistence type="predicted"/>
<protein>
    <submittedName>
        <fullName evidence="2">Uncharacterized protein</fullName>
    </submittedName>
</protein>
<evidence type="ECO:0000256" key="1">
    <source>
        <dbReference type="SAM" id="MobiDB-lite"/>
    </source>
</evidence>
<dbReference type="Proteomes" id="UP000269945">
    <property type="component" value="Unassembled WGS sequence"/>
</dbReference>
<reference evidence="2 3" key="1">
    <citation type="submission" date="2018-10" db="EMBL/GenBank/DDBJ databases">
        <authorList>
            <person name="Ekblom R."/>
            <person name="Jareborg N."/>
        </authorList>
    </citation>
    <scope>NUCLEOTIDE SEQUENCE [LARGE SCALE GENOMIC DNA]</scope>
    <source>
        <tissue evidence="2">Muscle</tissue>
    </source>
</reference>
<name>A0A9X9M325_GULGU</name>
<feature type="region of interest" description="Disordered" evidence="1">
    <location>
        <begin position="26"/>
        <end position="48"/>
    </location>
</feature>
<evidence type="ECO:0000313" key="3">
    <source>
        <dbReference type="Proteomes" id="UP000269945"/>
    </source>
</evidence>
<feature type="non-terminal residue" evidence="2">
    <location>
        <position position="164"/>
    </location>
</feature>